<evidence type="ECO:0000256" key="1">
    <source>
        <dbReference type="SAM" id="MobiDB-lite"/>
    </source>
</evidence>
<dbReference type="AlphaFoldDB" id="A0A5B7FMM5"/>
<dbReference type="Proteomes" id="UP000324222">
    <property type="component" value="Unassembled WGS sequence"/>
</dbReference>
<proteinExistence type="predicted"/>
<feature type="region of interest" description="Disordered" evidence="1">
    <location>
        <begin position="34"/>
        <end position="53"/>
    </location>
</feature>
<accession>A0A5B7FMM5</accession>
<name>A0A5B7FMM5_PORTR</name>
<protein>
    <submittedName>
        <fullName evidence="2">Uncharacterized protein</fullName>
    </submittedName>
</protein>
<organism evidence="2 3">
    <name type="scientific">Portunus trituberculatus</name>
    <name type="common">Swimming crab</name>
    <name type="synonym">Neptunus trituberculatus</name>
    <dbReference type="NCBI Taxonomy" id="210409"/>
    <lineage>
        <taxon>Eukaryota</taxon>
        <taxon>Metazoa</taxon>
        <taxon>Ecdysozoa</taxon>
        <taxon>Arthropoda</taxon>
        <taxon>Crustacea</taxon>
        <taxon>Multicrustacea</taxon>
        <taxon>Malacostraca</taxon>
        <taxon>Eumalacostraca</taxon>
        <taxon>Eucarida</taxon>
        <taxon>Decapoda</taxon>
        <taxon>Pleocyemata</taxon>
        <taxon>Brachyura</taxon>
        <taxon>Eubrachyura</taxon>
        <taxon>Portunoidea</taxon>
        <taxon>Portunidae</taxon>
        <taxon>Portuninae</taxon>
        <taxon>Portunus</taxon>
    </lineage>
</organism>
<reference evidence="2 3" key="1">
    <citation type="submission" date="2019-05" db="EMBL/GenBank/DDBJ databases">
        <title>Another draft genome of Portunus trituberculatus and its Hox gene families provides insights of decapod evolution.</title>
        <authorList>
            <person name="Jeong J.-H."/>
            <person name="Song I."/>
            <person name="Kim S."/>
            <person name="Choi T."/>
            <person name="Kim D."/>
            <person name="Ryu S."/>
            <person name="Kim W."/>
        </authorList>
    </citation>
    <scope>NUCLEOTIDE SEQUENCE [LARGE SCALE GENOMIC DNA]</scope>
    <source>
        <tissue evidence="2">Muscle</tissue>
    </source>
</reference>
<keyword evidence="3" id="KW-1185">Reference proteome</keyword>
<evidence type="ECO:0000313" key="2">
    <source>
        <dbReference type="EMBL" id="MPC48741.1"/>
    </source>
</evidence>
<evidence type="ECO:0000313" key="3">
    <source>
        <dbReference type="Proteomes" id="UP000324222"/>
    </source>
</evidence>
<gene>
    <name evidence="2" type="ORF">E2C01_042524</name>
</gene>
<comment type="caution">
    <text evidence="2">The sequence shown here is derived from an EMBL/GenBank/DDBJ whole genome shotgun (WGS) entry which is preliminary data.</text>
</comment>
<dbReference type="EMBL" id="VSRR010008443">
    <property type="protein sequence ID" value="MPC48741.1"/>
    <property type="molecule type" value="Genomic_DNA"/>
</dbReference>
<sequence>MSLDVTAAVLSHLRSCGVGLASSVCPIVGRPCKGESGVPQGSSSQRRKSHSPSHALPSLALVAAAAHPCLFSSLKL</sequence>